<organism evidence="1 2">
    <name type="scientific">Oxobacter pfennigii</name>
    <dbReference type="NCBI Taxonomy" id="36849"/>
    <lineage>
        <taxon>Bacteria</taxon>
        <taxon>Bacillati</taxon>
        <taxon>Bacillota</taxon>
        <taxon>Clostridia</taxon>
        <taxon>Eubacteriales</taxon>
        <taxon>Clostridiaceae</taxon>
        <taxon>Oxobacter</taxon>
    </lineage>
</organism>
<evidence type="ECO:0000313" key="1">
    <source>
        <dbReference type="EMBL" id="KPU43609.1"/>
    </source>
</evidence>
<dbReference type="RefSeq" id="WP_054876042.1">
    <property type="nucleotide sequence ID" value="NZ_LKET01000039.1"/>
</dbReference>
<evidence type="ECO:0000313" key="2">
    <source>
        <dbReference type="Proteomes" id="UP000050326"/>
    </source>
</evidence>
<dbReference type="AlphaFoldDB" id="A0A0P8Y9P7"/>
<dbReference type="InterPro" id="IPR011009">
    <property type="entry name" value="Kinase-like_dom_sf"/>
</dbReference>
<dbReference type="Proteomes" id="UP000050326">
    <property type="component" value="Unassembled WGS sequence"/>
</dbReference>
<comment type="caution">
    <text evidence="1">The sequence shown here is derived from an EMBL/GenBank/DDBJ whole genome shotgun (WGS) entry which is preliminary data.</text>
</comment>
<gene>
    <name evidence="1" type="ORF">OXPF_30500</name>
</gene>
<dbReference type="OrthoDB" id="1916806at2"/>
<dbReference type="EMBL" id="LKET01000039">
    <property type="protein sequence ID" value="KPU43609.1"/>
    <property type="molecule type" value="Genomic_DNA"/>
</dbReference>
<name>A0A0P8Y9P7_9CLOT</name>
<proteinExistence type="predicted"/>
<dbReference type="SUPFAM" id="SSF56112">
    <property type="entry name" value="Protein kinase-like (PK-like)"/>
    <property type="match status" value="1"/>
</dbReference>
<evidence type="ECO:0008006" key="3">
    <source>
        <dbReference type="Google" id="ProtNLM"/>
    </source>
</evidence>
<reference evidence="1 2" key="1">
    <citation type="submission" date="2015-09" db="EMBL/GenBank/DDBJ databases">
        <title>Genome sequence of Oxobacter pfennigii DSM 3222.</title>
        <authorList>
            <person name="Poehlein A."/>
            <person name="Bengelsdorf F.R."/>
            <person name="Schiel-Bengelsdorf B."/>
            <person name="Duerre P."/>
            <person name="Daniel R."/>
        </authorList>
    </citation>
    <scope>NUCLEOTIDE SEQUENCE [LARGE SCALE GENOMIC DNA]</scope>
    <source>
        <strain evidence="1 2">DSM 3222</strain>
    </source>
</reference>
<accession>A0A0P8Y9P7</accession>
<protein>
    <recommendedName>
        <fullName evidence="3">Protein kinase</fullName>
    </recommendedName>
</protein>
<dbReference type="STRING" id="36849.OXPF_30500"/>
<sequence length="191" mass="22119">MDKKSGYKNLAEKFNIDLRECKFLGEGHNGIVYLLPDGKIIKIFKKIKNCESEYSILEAVRGSKYFPKVYGSMGNYIIRDYVGGECLKDYIKRNGLDKKVAKNLINLIEEFKKLNFKKLDIRCKDIYVQKDKSLMVIDPKYSFTREKSFPKHLSKGLSKLGVLGDFLEVVRIEKPQVYEEWTGKLIESGIL</sequence>
<dbReference type="PATRIC" id="fig|36849.3.peg.3232"/>
<keyword evidence="2" id="KW-1185">Reference proteome</keyword>